<gene>
    <name evidence="2" type="ORF">EMH_0042990</name>
</gene>
<dbReference type="AlphaFoldDB" id="U6JYS3"/>
<dbReference type="OrthoDB" id="1740265at2759"/>
<evidence type="ECO:0000313" key="3">
    <source>
        <dbReference type="Proteomes" id="UP000030744"/>
    </source>
</evidence>
<reference evidence="2" key="2">
    <citation type="submission" date="2013-10" db="EMBL/GenBank/DDBJ databases">
        <authorList>
            <person name="Aslett M."/>
        </authorList>
    </citation>
    <scope>NUCLEOTIDE SEQUENCE [LARGE SCALE GENOMIC DNA]</scope>
    <source>
        <strain evidence="2">Houghton</strain>
    </source>
</reference>
<name>U6JYS3_9EIME</name>
<evidence type="ECO:0000256" key="1">
    <source>
        <dbReference type="SAM" id="Phobius"/>
    </source>
</evidence>
<dbReference type="RefSeq" id="XP_013351252.1">
    <property type="nucleotide sequence ID" value="XM_013495798.1"/>
</dbReference>
<feature type="transmembrane region" description="Helical" evidence="1">
    <location>
        <begin position="170"/>
        <end position="190"/>
    </location>
</feature>
<keyword evidence="1" id="KW-1133">Transmembrane helix</keyword>
<dbReference type="EMBL" id="HG681497">
    <property type="protein sequence ID" value="CDJ28678.1"/>
    <property type="molecule type" value="Genomic_DNA"/>
</dbReference>
<reference evidence="2" key="1">
    <citation type="submission" date="2013-10" db="EMBL/GenBank/DDBJ databases">
        <title>Genomic analysis of the causative agents of coccidiosis in chickens.</title>
        <authorList>
            <person name="Reid A.J."/>
            <person name="Blake D."/>
            <person name="Billington K."/>
            <person name="Browne H."/>
            <person name="Dunn M."/>
            <person name="Hung S."/>
            <person name="Kawahara F."/>
            <person name="Miranda-Saavedra D."/>
            <person name="Mourier T."/>
            <person name="Nagra H."/>
            <person name="Otto T.D."/>
            <person name="Rawlings N."/>
            <person name="Sanchez A."/>
            <person name="Sanders M."/>
            <person name="Subramaniam C."/>
            <person name="Tay Y."/>
            <person name="Dear P."/>
            <person name="Doerig C."/>
            <person name="Gruber A."/>
            <person name="Parkinson J."/>
            <person name="Shirley M."/>
            <person name="Wan K.L."/>
            <person name="Berriman M."/>
            <person name="Tomley F."/>
            <person name="Pain A."/>
        </authorList>
    </citation>
    <scope>NUCLEOTIDE SEQUENCE [LARGE SCALE GENOMIC DNA]</scope>
    <source>
        <strain evidence="2">Houghton</strain>
    </source>
</reference>
<proteinExistence type="predicted"/>
<keyword evidence="1" id="KW-0812">Transmembrane</keyword>
<keyword evidence="1" id="KW-0472">Membrane</keyword>
<organism evidence="2 3">
    <name type="scientific">Eimeria mitis</name>
    <dbReference type="NCBI Taxonomy" id="44415"/>
    <lineage>
        <taxon>Eukaryota</taxon>
        <taxon>Sar</taxon>
        <taxon>Alveolata</taxon>
        <taxon>Apicomplexa</taxon>
        <taxon>Conoidasida</taxon>
        <taxon>Coccidia</taxon>
        <taxon>Eucoccidiorida</taxon>
        <taxon>Eimeriorina</taxon>
        <taxon>Eimeriidae</taxon>
        <taxon>Eimeria</taxon>
    </lineage>
</organism>
<protein>
    <submittedName>
        <fullName evidence="2">1,4-alpha-glucan branching enzyme, putative</fullName>
    </submittedName>
</protein>
<keyword evidence="3" id="KW-1185">Reference proteome</keyword>
<dbReference type="VEuPathDB" id="ToxoDB:EMH_0042990"/>
<dbReference type="Proteomes" id="UP000030744">
    <property type="component" value="Unassembled WGS sequence"/>
</dbReference>
<sequence>MRGEEAAYHLPMLKNIINIHHGFTKSSQCINSILGSHDQAGNRSGGQTDGKHGQYFVSLFGGRHNWHTRAQCRMWYSLQAVTAANKLRLEYPALTDEYCAPVFVHEDPTNRVIVAAAAGVRGMQQQELGMQQREMVQQQQCLCFQLLLLLLLMLQQLLLVQQLLLQHESAAAAAGITAATANVAAGLAAYPQQQEILVQQQQQQQ</sequence>
<evidence type="ECO:0000313" key="2">
    <source>
        <dbReference type="EMBL" id="CDJ28678.1"/>
    </source>
</evidence>
<accession>U6JYS3</accession>
<dbReference type="GeneID" id="25379017"/>
<feature type="transmembrane region" description="Helical" evidence="1">
    <location>
        <begin position="142"/>
        <end position="164"/>
    </location>
</feature>